<dbReference type="EMBL" id="SETE01000005">
    <property type="protein sequence ID" value="RYM32788.1"/>
    <property type="molecule type" value="Genomic_DNA"/>
</dbReference>
<comment type="caution">
    <text evidence="1">The sequence shown here is derived from an EMBL/GenBank/DDBJ whole genome shotgun (WGS) entry which is preliminary data.</text>
</comment>
<organism evidence="1 2">
    <name type="scientific">Brumimicrobium glaciale</name>
    <dbReference type="NCBI Taxonomy" id="200475"/>
    <lineage>
        <taxon>Bacteria</taxon>
        <taxon>Pseudomonadati</taxon>
        <taxon>Bacteroidota</taxon>
        <taxon>Flavobacteriia</taxon>
        <taxon>Flavobacteriales</taxon>
        <taxon>Crocinitomicaceae</taxon>
        <taxon>Brumimicrobium</taxon>
    </lineage>
</organism>
<protein>
    <submittedName>
        <fullName evidence="1">Uncharacterized protein</fullName>
    </submittedName>
</protein>
<dbReference type="OrthoDB" id="1493443at2"/>
<proteinExistence type="predicted"/>
<gene>
    <name evidence="1" type="ORF">ERX46_12045</name>
</gene>
<reference evidence="1 2" key="1">
    <citation type="submission" date="2019-02" db="EMBL/GenBank/DDBJ databases">
        <title>Genome sequence of the sea-ice species Brumimicrobium glaciale.</title>
        <authorList>
            <person name="Bowman J.P."/>
        </authorList>
    </citation>
    <scope>NUCLEOTIDE SEQUENCE [LARGE SCALE GENOMIC DNA]</scope>
    <source>
        <strain evidence="1 2">IC156</strain>
    </source>
</reference>
<evidence type="ECO:0000313" key="2">
    <source>
        <dbReference type="Proteomes" id="UP000293952"/>
    </source>
</evidence>
<keyword evidence="2" id="KW-1185">Reference proteome</keyword>
<accession>A0A4Q4KIR1</accession>
<dbReference type="AlphaFoldDB" id="A0A4Q4KIR1"/>
<sequence length="204" mass="23616">MYKLLSKTRIKKTLALVLISLTFQGCFSDKIYNEIYIKNDVVYGTKRFELKHYIHPEDSRSAIKVLIQDIIKEIDSNDKVSYTAYDYLELTSSSFKIDEKVFYIIDNVAYPMTIDHVEFDNVRKTIENKSDVLTADSTTVSVVTGYSEQNKKTVKFKYNIPVLMMEKIKETGQLSIRYYSGPSMATFNTRQISLGKMIEMIDSK</sequence>
<dbReference type="PROSITE" id="PS51257">
    <property type="entry name" value="PROKAR_LIPOPROTEIN"/>
    <property type="match status" value="1"/>
</dbReference>
<dbReference type="Proteomes" id="UP000293952">
    <property type="component" value="Unassembled WGS sequence"/>
</dbReference>
<name>A0A4Q4KIR1_9FLAO</name>
<dbReference type="RefSeq" id="WP_130094126.1">
    <property type="nucleotide sequence ID" value="NZ_SETE01000005.1"/>
</dbReference>
<evidence type="ECO:0000313" key="1">
    <source>
        <dbReference type="EMBL" id="RYM32788.1"/>
    </source>
</evidence>